<keyword evidence="2" id="KW-1003">Cell membrane</keyword>
<dbReference type="Proteomes" id="UP000002588">
    <property type="component" value="Chromosome"/>
</dbReference>
<evidence type="ECO:0000256" key="4">
    <source>
        <dbReference type="ARBA" id="ARBA00022500"/>
    </source>
</evidence>
<evidence type="ECO:0000259" key="12">
    <source>
        <dbReference type="PROSITE" id="PS50111"/>
    </source>
</evidence>
<protein>
    <submittedName>
        <fullName evidence="14">Methyl-accepting chemotaxis transducer</fullName>
    </submittedName>
</protein>
<dbReference type="GO" id="GO:0007165">
    <property type="term" value="P:signal transduction"/>
    <property type="evidence" value="ECO:0007669"/>
    <property type="project" value="UniProtKB-KW"/>
</dbReference>
<comment type="similarity">
    <text evidence="10">Belongs to the methyl-accepting chemotaxis (MCP) protein family.</text>
</comment>
<evidence type="ECO:0000256" key="9">
    <source>
        <dbReference type="ARBA" id="ARBA00023224"/>
    </source>
</evidence>
<dbReference type="eggNOG" id="COG0840">
    <property type="taxonomic scope" value="Bacteria"/>
</dbReference>
<dbReference type="Gene3D" id="1.10.287.950">
    <property type="entry name" value="Methyl-accepting chemotaxis protein"/>
    <property type="match status" value="1"/>
</dbReference>
<dbReference type="SUPFAM" id="SSF58104">
    <property type="entry name" value="Methyl-accepting chemotaxis protein (MCP) signaling domain"/>
    <property type="match status" value="1"/>
</dbReference>
<evidence type="ECO:0000256" key="7">
    <source>
        <dbReference type="ARBA" id="ARBA00022989"/>
    </source>
</evidence>
<dbReference type="PANTHER" id="PTHR32089">
    <property type="entry name" value="METHYL-ACCEPTING CHEMOTAXIS PROTEIN MCPB"/>
    <property type="match status" value="1"/>
</dbReference>
<dbReference type="PROSITE" id="PS50885">
    <property type="entry name" value="HAMP"/>
    <property type="match status" value="1"/>
</dbReference>
<evidence type="ECO:0000256" key="11">
    <source>
        <dbReference type="PROSITE-ProRule" id="PRU00284"/>
    </source>
</evidence>
<keyword evidence="5" id="KW-0997">Cell inner membrane</keyword>
<dbReference type="AlphaFoldDB" id="A1K2Z2"/>
<dbReference type="InterPro" id="IPR003122">
    <property type="entry name" value="Tar_rcpt_lig-bd"/>
</dbReference>
<keyword evidence="3" id="KW-0488">Methylation</keyword>
<dbReference type="HOGENOM" id="CLU_000445_107_27_4"/>
<accession>A1K2Z2</accession>
<reference evidence="14 15" key="1">
    <citation type="journal article" date="2006" name="Nat. Biotechnol.">
        <title>Complete genome of the mutualistic, N2-fixing grass endophyte Azoarcus sp. strain BH72.</title>
        <authorList>
            <person name="Krause A."/>
            <person name="Ramakumar A."/>
            <person name="Bartels D."/>
            <person name="Battistoni F."/>
            <person name="Bekel T."/>
            <person name="Boch J."/>
            <person name="Boehm M."/>
            <person name="Friedrich F."/>
            <person name="Hurek T."/>
            <person name="Krause L."/>
            <person name="Linke B."/>
            <person name="McHardy A.C."/>
            <person name="Sarkar A."/>
            <person name="Schneiker S."/>
            <person name="Syed A.A."/>
            <person name="Thauer R."/>
            <person name="Vorhoelter F.-J."/>
            <person name="Weidner S."/>
            <person name="Puehler A."/>
            <person name="Reinhold-Hurek B."/>
            <person name="Kaiser O."/>
            <person name="Goesmann A."/>
        </authorList>
    </citation>
    <scope>NUCLEOTIDE SEQUENCE [LARGE SCALE GENOMIC DNA]</scope>
    <source>
        <strain evidence="14 15">BH72</strain>
    </source>
</reference>
<evidence type="ECO:0000256" key="2">
    <source>
        <dbReference type="ARBA" id="ARBA00022475"/>
    </source>
</evidence>
<evidence type="ECO:0000313" key="15">
    <source>
        <dbReference type="Proteomes" id="UP000002588"/>
    </source>
</evidence>
<keyword evidence="6" id="KW-0812">Transmembrane</keyword>
<sequence>MRIRSKLLALVACGVIGLMVSGAVSVVGMRSVGSGLQHIDRNSLPAILQLETINEALASIARRTLQAAIWRDESGAYGQQELGEVLALKQAAWARLDAAFAAYGALPRDAAVEPLWKAFDDSFTLWRRLDAPMTELLEAMVRGMTPEAQREAFASYYEFHYDQYRALEAAQASLQALVDATAAQVREDAALAVARSERSLSLQTAVSVAAILALCWMAFSVLRSVLRPIEALRTTVREIATRSDFTLRAPGEGKDEVGETVAAFNGLVERTRAALVDVRERAAQMHEAVAEVSRAALGVAARAERQNVSTSAMAASLEGLTASISQVSGHAAAARELSVAAGERAGAGGRVLGDTLGAMECIADRVGDAGQLIDRLVGGLREVTQVVAVIREVAEQTNLLALNAAIEAARAGEQGRGFAVVADEVRRLAERTGDATGNIAAIMARIEQAAAMSTQGMAAAVEEARQGEALAGEAGGHVQAIQQGAGRAAAAVTDISQALQAQSSAGQDIVRHVDEIARMSEESRLASAEAADAARRLDELAATVGATVGRFRT</sequence>
<dbReference type="PANTHER" id="PTHR32089:SF119">
    <property type="entry name" value="METHYL-ACCEPTING CHEMOTAXIS PROTEIN CTPL"/>
    <property type="match status" value="1"/>
</dbReference>
<evidence type="ECO:0000256" key="6">
    <source>
        <dbReference type="ARBA" id="ARBA00022692"/>
    </source>
</evidence>
<dbReference type="SMART" id="SM00304">
    <property type="entry name" value="HAMP"/>
    <property type="match status" value="1"/>
</dbReference>
<comment type="subcellular location">
    <subcellularLocation>
        <location evidence="1">Cell inner membrane</location>
        <topology evidence="1">Multi-pass membrane protein</topology>
    </subcellularLocation>
</comment>
<keyword evidence="15" id="KW-1185">Reference proteome</keyword>
<dbReference type="EMBL" id="AM406670">
    <property type="protein sequence ID" value="CAL93197.1"/>
    <property type="molecule type" value="Genomic_DNA"/>
</dbReference>
<dbReference type="RefSeq" id="WP_011764315.1">
    <property type="nucleotide sequence ID" value="NC_008702.1"/>
</dbReference>
<dbReference type="GO" id="GO:0005886">
    <property type="term" value="C:plasma membrane"/>
    <property type="evidence" value="ECO:0007669"/>
    <property type="project" value="UniProtKB-SubCell"/>
</dbReference>
<evidence type="ECO:0000256" key="8">
    <source>
        <dbReference type="ARBA" id="ARBA00023136"/>
    </source>
</evidence>
<dbReference type="InterPro" id="IPR004090">
    <property type="entry name" value="Chemotax_Me-accpt_rcpt"/>
</dbReference>
<keyword evidence="7" id="KW-1133">Transmembrane helix</keyword>
<dbReference type="PRINTS" id="PR00260">
    <property type="entry name" value="CHEMTRNSDUCR"/>
</dbReference>
<dbReference type="Pfam" id="PF00672">
    <property type="entry name" value="HAMP"/>
    <property type="match status" value="1"/>
</dbReference>
<dbReference type="Pfam" id="PF02203">
    <property type="entry name" value="TarH"/>
    <property type="match status" value="1"/>
</dbReference>
<dbReference type="InterPro" id="IPR004089">
    <property type="entry name" value="MCPsignal_dom"/>
</dbReference>
<dbReference type="InterPro" id="IPR003660">
    <property type="entry name" value="HAMP_dom"/>
</dbReference>
<dbReference type="CDD" id="cd06225">
    <property type="entry name" value="HAMP"/>
    <property type="match status" value="1"/>
</dbReference>
<dbReference type="PROSITE" id="PS50111">
    <property type="entry name" value="CHEMOTAXIS_TRANSDUC_2"/>
    <property type="match status" value="1"/>
</dbReference>
<evidence type="ECO:0000256" key="1">
    <source>
        <dbReference type="ARBA" id="ARBA00004429"/>
    </source>
</evidence>
<feature type="domain" description="HAMP" evidence="13">
    <location>
        <begin position="223"/>
        <end position="276"/>
    </location>
</feature>
<dbReference type="FunFam" id="1.10.287.950:FF:000001">
    <property type="entry name" value="Methyl-accepting chemotaxis sensory transducer"/>
    <property type="match status" value="1"/>
</dbReference>
<keyword evidence="8" id="KW-0472">Membrane</keyword>
<dbReference type="GO" id="GO:0004888">
    <property type="term" value="F:transmembrane signaling receptor activity"/>
    <property type="evidence" value="ECO:0007669"/>
    <property type="project" value="InterPro"/>
</dbReference>
<dbReference type="SMART" id="SM00283">
    <property type="entry name" value="MA"/>
    <property type="match status" value="1"/>
</dbReference>
<name>A1K2Z2_AZOSB</name>
<evidence type="ECO:0000256" key="10">
    <source>
        <dbReference type="ARBA" id="ARBA00029447"/>
    </source>
</evidence>
<feature type="domain" description="Methyl-accepting transducer" evidence="12">
    <location>
        <begin position="281"/>
        <end position="517"/>
    </location>
</feature>
<proteinExistence type="inferred from homology"/>
<gene>
    <name evidence="14" type="ordered locus">azo0580</name>
</gene>
<keyword evidence="9 11" id="KW-0807">Transducer</keyword>
<evidence type="ECO:0000256" key="3">
    <source>
        <dbReference type="ARBA" id="ARBA00022481"/>
    </source>
</evidence>
<dbReference type="STRING" id="62928.azo0580"/>
<dbReference type="KEGG" id="azo:azo0580"/>
<evidence type="ECO:0000256" key="5">
    <source>
        <dbReference type="ARBA" id="ARBA00022519"/>
    </source>
</evidence>
<evidence type="ECO:0000313" key="14">
    <source>
        <dbReference type="EMBL" id="CAL93197.1"/>
    </source>
</evidence>
<keyword evidence="4" id="KW-0145">Chemotaxis</keyword>
<evidence type="ECO:0000259" key="13">
    <source>
        <dbReference type="PROSITE" id="PS50885"/>
    </source>
</evidence>
<dbReference type="GO" id="GO:0006935">
    <property type="term" value="P:chemotaxis"/>
    <property type="evidence" value="ECO:0007669"/>
    <property type="project" value="UniProtKB-KW"/>
</dbReference>
<organism evidence="14 15">
    <name type="scientific">Azoarcus sp. (strain BH72)</name>
    <dbReference type="NCBI Taxonomy" id="418699"/>
    <lineage>
        <taxon>Bacteria</taxon>
        <taxon>Pseudomonadati</taxon>
        <taxon>Pseudomonadota</taxon>
        <taxon>Betaproteobacteria</taxon>
        <taxon>Rhodocyclales</taxon>
        <taxon>Zoogloeaceae</taxon>
        <taxon>Azoarcus</taxon>
    </lineage>
</organism>
<dbReference type="Pfam" id="PF00015">
    <property type="entry name" value="MCPsignal"/>
    <property type="match status" value="1"/>
</dbReference>